<protein>
    <submittedName>
        <fullName evidence="1">Uncharacterized protein</fullName>
    </submittedName>
</protein>
<keyword evidence="2" id="KW-1185">Reference proteome</keyword>
<gene>
    <name evidence="1" type="ORF">BO82DRAFT_54689</name>
</gene>
<dbReference type="Proteomes" id="UP000248340">
    <property type="component" value="Unassembled WGS sequence"/>
</dbReference>
<proteinExistence type="predicted"/>
<evidence type="ECO:0000313" key="2">
    <source>
        <dbReference type="Proteomes" id="UP000248340"/>
    </source>
</evidence>
<accession>A0A319CN68</accession>
<name>A0A319CN68_9EURO</name>
<dbReference type="EMBL" id="KZ821675">
    <property type="protein sequence ID" value="PYH86946.1"/>
    <property type="molecule type" value="Genomic_DNA"/>
</dbReference>
<evidence type="ECO:0000313" key="1">
    <source>
        <dbReference type="EMBL" id="PYH86946.1"/>
    </source>
</evidence>
<dbReference type="GeneID" id="37144064"/>
<dbReference type="RefSeq" id="XP_025497146.1">
    <property type="nucleotide sequence ID" value="XM_025641322.1"/>
</dbReference>
<sequence length="96" mass="10564">MNRGRGLTSSLSLFLSASLQFYIVLNSSRDLRCNICLPSCLYAILYLCCAGIPARPPSLTRDLVRFSRPTANQAHPVNFLVLPGHGKSDHSNSMLQ</sequence>
<organism evidence="1 2">
    <name type="scientific">Aspergillus uvarum CBS 121591</name>
    <dbReference type="NCBI Taxonomy" id="1448315"/>
    <lineage>
        <taxon>Eukaryota</taxon>
        <taxon>Fungi</taxon>
        <taxon>Dikarya</taxon>
        <taxon>Ascomycota</taxon>
        <taxon>Pezizomycotina</taxon>
        <taxon>Eurotiomycetes</taxon>
        <taxon>Eurotiomycetidae</taxon>
        <taxon>Eurotiales</taxon>
        <taxon>Aspergillaceae</taxon>
        <taxon>Aspergillus</taxon>
        <taxon>Aspergillus subgen. Circumdati</taxon>
    </lineage>
</organism>
<dbReference type="AlphaFoldDB" id="A0A319CN68"/>
<reference evidence="1 2" key="1">
    <citation type="submission" date="2016-12" db="EMBL/GenBank/DDBJ databases">
        <title>The genomes of Aspergillus section Nigri reveals drivers in fungal speciation.</title>
        <authorList>
            <consortium name="DOE Joint Genome Institute"/>
            <person name="Vesth T.C."/>
            <person name="Nybo J."/>
            <person name="Theobald S."/>
            <person name="Brandl J."/>
            <person name="Frisvad J.C."/>
            <person name="Nielsen K.F."/>
            <person name="Lyhne E.K."/>
            <person name="Kogle M.E."/>
            <person name="Kuo A."/>
            <person name="Riley R."/>
            <person name="Clum A."/>
            <person name="Nolan M."/>
            <person name="Lipzen A."/>
            <person name="Salamov A."/>
            <person name="Henrissat B."/>
            <person name="Wiebenga A."/>
            <person name="De Vries R.P."/>
            <person name="Grigoriev I.V."/>
            <person name="Mortensen U.H."/>
            <person name="Andersen M.R."/>
            <person name="Baker S.E."/>
        </authorList>
    </citation>
    <scope>NUCLEOTIDE SEQUENCE [LARGE SCALE GENOMIC DNA]</scope>
    <source>
        <strain evidence="1 2">CBS 121591</strain>
    </source>
</reference>
<dbReference type="VEuPathDB" id="FungiDB:BO82DRAFT_54689"/>